<accession>C1B2H7</accession>
<dbReference type="STRING" id="632772.ROP_23540"/>
<dbReference type="EMBL" id="AP011115">
    <property type="protein sequence ID" value="BAH50601.1"/>
    <property type="molecule type" value="Genomic_DNA"/>
</dbReference>
<dbReference type="InterPro" id="IPR007848">
    <property type="entry name" value="Small_mtfrase_dom"/>
</dbReference>
<evidence type="ECO:0000259" key="1">
    <source>
        <dbReference type="Pfam" id="PF05175"/>
    </source>
</evidence>
<evidence type="ECO:0000313" key="2">
    <source>
        <dbReference type="EMBL" id="BAH50601.1"/>
    </source>
</evidence>
<evidence type="ECO:0000313" key="3">
    <source>
        <dbReference type="Proteomes" id="UP000002212"/>
    </source>
</evidence>
<dbReference type="InterPro" id="IPR029063">
    <property type="entry name" value="SAM-dependent_MTases_sf"/>
</dbReference>
<protein>
    <recommendedName>
        <fullName evidence="1">Methyltransferase small domain-containing protein</fullName>
    </recommendedName>
</protein>
<dbReference type="KEGG" id="rop:ROP_23540"/>
<feature type="domain" description="Methyltransferase small" evidence="1">
    <location>
        <begin position="2"/>
        <end position="73"/>
    </location>
</feature>
<dbReference type="HOGENOM" id="CLU_2652090_0_0_11"/>
<proteinExistence type="predicted"/>
<dbReference type="CDD" id="cd02440">
    <property type="entry name" value="AdoMet_MTases"/>
    <property type="match status" value="1"/>
</dbReference>
<name>C1B2H7_RHOOB</name>
<dbReference type="SUPFAM" id="SSF53335">
    <property type="entry name" value="S-adenosyl-L-methionine-dependent methyltransferases"/>
    <property type="match status" value="1"/>
</dbReference>
<dbReference type="GO" id="GO:0008168">
    <property type="term" value="F:methyltransferase activity"/>
    <property type="evidence" value="ECO:0007669"/>
    <property type="project" value="InterPro"/>
</dbReference>
<dbReference type="PANTHER" id="PTHR18895:SF74">
    <property type="entry name" value="MTRF1L RELEASE FACTOR GLUTAMINE METHYLTRANSFERASE"/>
    <property type="match status" value="1"/>
</dbReference>
<dbReference type="RefSeq" id="WP_012689557.1">
    <property type="nucleotide sequence ID" value="NC_012522.1"/>
</dbReference>
<sequence length="76" mass="8354">MLDLCAGSGILSVCAAEQGARVTAVDVSRRAVATAWMNTRPHRRSARVVRGDLTEPVRGERFDLVVSNPPLRPRRK</sequence>
<dbReference type="Proteomes" id="UP000002212">
    <property type="component" value="Chromosome"/>
</dbReference>
<reference evidence="2 3" key="1">
    <citation type="submission" date="2009-03" db="EMBL/GenBank/DDBJ databases">
        <title>Comparison of the complete genome sequences of Rhodococcus erythropolis PR4 and Rhodococcus opacus B4.</title>
        <authorList>
            <person name="Takarada H."/>
            <person name="Sekine M."/>
            <person name="Hosoyama A."/>
            <person name="Yamada R."/>
            <person name="Fujisawa T."/>
            <person name="Omata S."/>
            <person name="Shimizu A."/>
            <person name="Tsukatani N."/>
            <person name="Tanikawa S."/>
            <person name="Fujita N."/>
            <person name="Harayama S."/>
        </authorList>
    </citation>
    <scope>NUCLEOTIDE SEQUENCE [LARGE SCALE GENOMIC DNA]</scope>
    <source>
        <strain evidence="2 3">B4</strain>
    </source>
</reference>
<dbReference type="AlphaFoldDB" id="C1B2H7"/>
<dbReference type="PATRIC" id="fig|632772.20.peg.2459"/>
<dbReference type="Pfam" id="PF05175">
    <property type="entry name" value="MTS"/>
    <property type="match status" value="1"/>
</dbReference>
<gene>
    <name evidence="2" type="ordered locus">ROP_23540</name>
</gene>
<dbReference type="Gene3D" id="3.40.50.150">
    <property type="entry name" value="Vaccinia Virus protein VP39"/>
    <property type="match status" value="1"/>
</dbReference>
<dbReference type="PANTHER" id="PTHR18895">
    <property type="entry name" value="HEMK METHYLTRANSFERASE"/>
    <property type="match status" value="1"/>
</dbReference>
<organism evidence="2 3">
    <name type="scientific">Rhodococcus opacus (strain B4)</name>
    <dbReference type="NCBI Taxonomy" id="632772"/>
    <lineage>
        <taxon>Bacteria</taxon>
        <taxon>Bacillati</taxon>
        <taxon>Actinomycetota</taxon>
        <taxon>Actinomycetes</taxon>
        <taxon>Mycobacteriales</taxon>
        <taxon>Nocardiaceae</taxon>
        <taxon>Rhodococcus</taxon>
    </lineage>
</organism>
<dbReference type="InterPro" id="IPR050320">
    <property type="entry name" value="N5-glutamine_MTase"/>
</dbReference>